<feature type="transmembrane region" description="Helical" evidence="1">
    <location>
        <begin position="77"/>
        <end position="103"/>
    </location>
</feature>
<keyword evidence="1" id="KW-1133">Transmembrane helix</keyword>
<dbReference type="Proteomes" id="UP000320672">
    <property type="component" value="Chromosome"/>
</dbReference>
<name>A0A517MDR9_9BACT</name>
<gene>
    <name evidence="2" type="ORF">FF011L_17830</name>
</gene>
<evidence type="ECO:0000313" key="2">
    <source>
        <dbReference type="EMBL" id="QDS93028.1"/>
    </source>
</evidence>
<reference evidence="2 3" key="1">
    <citation type="submission" date="2019-02" db="EMBL/GenBank/DDBJ databases">
        <title>Deep-cultivation of Planctomycetes and their phenomic and genomic characterization uncovers novel biology.</title>
        <authorList>
            <person name="Wiegand S."/>
            <person name="Jogler M."/>
            <person name="Boedeker C."/>
            <person name="Pinto D."/>
            <person name="Vollmers J."/>
            <person name="Rivas-Marin E."/>
            <person name="Kohn T."/>
            <person name="Peeters S.H."/>
            <person name="Heuer A."/>
            <person name="Rast P."/>
            <person name="Oberbeckmann S."/>
            <person name="Bunk B."/>
            <person name="Jeske O."/>
            <person name="Meyerdierks A."/>
            <person name="Storesund J.E."/>
            <person name="Kallscheuer N."/>
            <person name="Luecker S."/>
            <person name="Lage O.M."/>
            <person name="Pohl T."/>
            <person name="Merkel B.J."/>
            <person name="Hornburger P."/>
            <person name="Mueller R.-W."/>
            <person name="Bruemmer F."/>
            <person name="Labrenz M."/>
            <person name="Spormann A.M."/>
            <person name="Op den Camp H."/>
            <person name="Overmann J."/>
            <person name="Amann R."/>
            <person name="Jetten M.S.M."/>
            <person name="Mascher T."/>
            <person name="Medema M.H."/>
            <person name="Devos D.P."/>
            <person name="Kaster A.-K."/>
            <person name="Ovreas L."/>
            <person name="Rohde M."/>
            <person name="Galperin M.Y."/>
            <person name="Jogler C."/>
        </authorList>
    </citation>
    <scope>NUCLEOTIDE SEQUENCE [LARGE SCALE GENOMIC DNA]</scope>
    <source>
        <strain evidence="2 3">FF011L</strain>
    </source>
</reference>
<dbReference type="AlphaFoldDB" id="A0A517MDR9"/>
<evidence type="ECO:0008006" key="4">
    <source>
        <dbReference type="Google" id="ProtNLM"/>
    </source>
</evidence>
<keyword evidence="1" id="KW-0812">Transmembrane</keyword>
<evidence type="ECO:0000313" key="3">
    <source>
        <dbReference type="Proteomes" id="UP000320672"/>
    </source>
</evidence>
<proteinExistence type="predicted"/>
<feature type="transmembrane region" description="Helical" evidence="1">
    <location>
        <begin position="49"/>
        <end position="71"/>
    </location>
</feature>
<dbReference type="EMBL" id="CP036262">
    <property type="protein sequence ID" value="QDS93028.1"/>
    <property type="molecule type" value="Genomic_DNA"/>
</dbReference>
<accession>A0A517MDR9</accession>
<protein>
    <recommendedName>
        <fullName evidence="4">DUF5362 domain-containing protein</fullName>
    </recommendedName>
</protein>
<feature type="transmembrane region" description="Helical" evidence="1">
    <location>
        <begin position="137"/>
        <end position="161"/>
    </location>
</feature>
<keyword evidence="3" id="KW-1185">Reference proteome</keyword>
<dbReference type="RefSeq" id="WP_145351183.1">
    <property type="nucleotide sequence ID" value="NZ_CP036262.1"/>
</dbReference>
<dbReference type="KEGG" id="rml:FF011L_17830"/>
<sequence>MNEPIEPHAVDPLTAAVSSPPTDRVASLDHVTKDRNVELAKSLARWQRFVAMIIIGLAILVLGNYVVVFATGEAAGIVPFLFSFAISAISVIVIYVLPSVFLWRAAGASRQFANQPNSNSWAQLIYQQAKFWQVTGIIVLVCFGMMIGLMGLMLLLTIVGFSSFP</sequence>
<organism evidence="2 3">
    <name type="scientific">Roseimaritima multifibrata</name>
    <dbReference type="NCBI Taxonomy" id="1930274"/>
    <lineage>
        <taxon>Bacteria</taxon>
        <taxon>Pseudomonadati</taxon>
        <taxon>Planctomycetota</taxon>
        <taxon>Planctomycetia</taxon>
        <taxon>Pirellulales</taxon>
        <taxon>Pirellulaceae</taxon>
        <taxon>Roseimaritima</taxon>
    </lineage>
</organism>
<keyword evidence="1" id="KW-0472">Membrane</keyword>
<evidence type="ECO:0000256" key="1">
    <source>
        <dbReference type="SAM" id="Phobius"/>
    </source>
</evidence>